<evidence type="ECO:0000313" key="1">
    <source>
        <dbReference type="EMBL" id="CAK9070984.1"/>
    </source>
</evidence>
<reference evidence="1 2" key="1">
    <citation type="submission" date="2024-02" db="EMBL/GenBank/DDBJ databases">
        <authorList>
            <person name="Chen Y."/>
            <person name="Shah S."/>
            <person name="Dougan E. K."/>
            <person name="Thang M."/>
            <person name="Chan C."/>
        </authorList>
    </citation>
    <scope>NUCLEOTIDE SEQUENCE [LARGE SCALE GENOMIC DNA]</scope>
</reference>
<name>A0ABP0P7D4_9DINO</name>
<organism evidence="1 2">
    <name type="scientific">Durusdinium trenchii</name>
    <dbReference type="NCBI Taxonomy" id="1381693"/>
    <lineage>
        <taxon>Eukaryota</taxon>
        <taxon>Sar</taxon>
        <taxon>Alveolata</taxon>
        <taxon>Dinophyceae</taxon>
        <taxon>Suessiales</taxon>
        <taxon>Symbiodiniaceae</taxon>
        <taxon>Durusdinium</taxon>
    </lineage>
</organism>
<dbReference type="EMBL" id="CAXAMN010022584">
    <property type="protein sequence ID" value="CAK9070984.1"/>
    <property type="molecule type" value="Genomic_DNA"/>
</dbReference>
<sequence>MALTTCVSDDASISMYQNSHHVDGQARAELSDVVRDALLRLQSLLWPSLSPCESAVLLCEDLKDPKGSWWRCVASPSQWILKPQRRREGRAVAGGAVREHPEGSRTLQARWKQRRRNQHIGMVGTITGRCDEHMFPLSMWPRGEMDLEPRSEEEPRADVFFHAEQNDTAFIQLRVWGIPIDVDASSRAIWVVCEKEYMTNHGIQMEHFLFAKWGWSMANNHVWWHMMRGGNVIQLDADDDAMWGLDGDGSILWRPAGDVGKHSRWMRIDGPPNVALKLIAADNDERGTWLWCIDDEDRIWRRDPGDYHEKNRHDKWTDRDPEGLPYWSKPDGSVLKDLKANMGFALAIDDHGHLLRRYINGSCCMDSESPVHCWCSERGAPRLSAVTDNGDHGLGFYMPSLQHKIDDTWTASANRWLQQLTSRDDGHNADSPHEASQYFSYYCDANVDHCGGLDTSITDFLEGWRKVSRKKWETWDWGTLKSQWLGGVEEIRFVPGEICQLPLKHYGAFRERFMQNLFCCARHLQTPEDPKCEQTGCRAYDMTCPGSKLLTSDAWPASSKSLFEPVPGKEGTAVWVFRRKCTPSARQAILEKVKRIIDTGAEEIQSENLDQLVVALHTFVGNLANGSYGYGHYTSEWDHLYQDFRAVSSVQREGYLTYAATLEVVGRQQVGLPTTFAEDYHCMRQVSFLEQLAFIAQHIQTDTWLKRTTGEGRLSRRNGTHNHGLGVSNCIELLLLAYKA</sequence>
<dbReference type="Proteomes" id="UP001642484">
    <property type="component" value="Unassembled WGS sequence"/>
</dbReference>
<protein>
    <submittedName>
        <fullName evidence="1">Uncharacterized protein</fullName>
    </submittedName>
</protein>
<gene>
    <name evidence="1" type="ORF">CCMP2556_LOCUS34933</name>
</gene>
<evidence type="ECO:0000313" key="2">
    <source>
        <dbReference type="Proteomes" id="UP001642484"/>
    </source>
</evidence>
<keyword evidence="2" id="KW-1185">Reference proteome</keyword>
<comment type="caution">
    <text evidence="1">The sequence shown here is derived from an EMBL/GenBank/DDBJ whole genome shotgun (WGS) entry which is preliminary data.</text>
</comment>
<accession>A0ABP0P7D4</accession>
<proteinExistence type="predicted"/>